<organism evidence="1">
    <name type="scientific">Anguilla anguilla</name>
    <name type="common">European freshwater eel</name>
    <name type="synonym">Muraena anguilla</name>
    <dbReference type="NCBI Taxonomy" id="7936"/>
    <lineage>
        <taxon>Eukaryota</taxon>
        <taxon>Metazoa</taxon>
        <taxon>Chordata</taxon>
        <taxon>Craniata</taxon>
        <taxon>Vertebrata</taxon>
        <taxon>Euteleostomi</taxon>
        <taxon>Actinopterygii</taxon>
        <taxon>Neopterygii</taxon>
        <taxon>Teleostei</taxon>
        <taxon>Anguilliformes</taxon>
        <taxon>Anguillidae</taxon>
        <taxon>Anguilla</taxon>
    </lineage>
</organism>
<reference evidence="1" key="2">
    <citation type="journal article" date="2015" name="Fish Shellfish Immunol.">
        <title>Early steps in the European eel (Anguilla anguilla)-Vibrio vulnificus interaction in the gills: Role of the RtxA13 toxin.</title>
        <authorList>
            <person name="Callol A."/>
            <person name="Pajuelo D."/>
            <person name="Ebbesson L."/>
            <person name="Teles M."/>
            <person name="MacKenzie S."/>
            <person name="Amaro C."/>
        </authorList>
    </citation>
    <scope>NUCLEOTIDE SEQUENCE</scope>
</reference>
<accession>A0A0E9WFY5</accession>
<protein>
    <submittedName>
        <fullName evidence="1">Uncharacterized protein</fullName>
    </submittedName>
</protein>
<reference evidence="1" key="1">
    <citation type="submission" date="2014-11" db="EMBL/GenBank/DDBJ databases">
        <authorList>
            <person name="Amaro Gonzalez C."/>
        </authorList>
    </citation>
    <scope>NUCLEOTIDE SEQUENCE</scope>
</reference>
<dbReference type="EMBL" id="GBXM01019288">
    <property type="protein sequence ID" value="JAH89289.1"/>
    <property type="molecule type" value="Transcribed_RNA"/>
</dbReference>
<proteinExistence type="predicted"/>
<sequence>MTRSESETKQPYLLYYPDTIQVKTEVERDLEIHVPVVSFLFLSQPAPNPLQPCYRYNE</sequence>
<evidence type="ECO:0000313" key="1">
    <source>
        <dbReference type="EMBL" id="JAH89289.1"/>
    </source>
</evidence>
<name>A0A0E9WFY5_ANGAN</name>
<dbReference type="AlphaFoldDB" id="A0A0E9WFY5"/>